<reference evidence="3 4" key="1">
    <citation type="journal article" date="2015" name="Nature">
        <title>rRNA introns, odd ribosomes, and small enigmatic genomes across a large radiation of phyla.</title>
        <authorList>
            <person name="Brown C.T."/>
            <person name="Hug L.A."/>
            <person name="Thomas B.C."/>
            <person name="Sharon I."/>
            <person name="Castelle C.J."/>
            <person name="Singh A."/>
            <person name="Wilkins M.J."/>
            <person name="Williams K.H."/>
            <person name="Banfield J.F."/>
        </authorList>
    </citation>
    <scope>NUCLEOTIDE SEQUENCE [LARGE SCALE GENOMIC DNA]</scope>
</reference>
<dbReference type="Pfam" id="PF00534">
    <property type="entry name" value="Glycos_transf_1"/>
    <property type="match status" value="1"/>
</dbReference>
<dbReference type="PANTHER" id="PTHR12526">
    <property type="entry name" value="GLYCOSYLTRANSFERASE"/>
    <property type="match status" value="1"/>
</dbReference>
<evidence type="ECO:0000313" key="3">
    <source>
        <dbReference type="EMBL" id="KKS86336.1"/>
    </source>
</evidence>
<dbReference type="SUPFAM" id="SSF53756">
    <property type="entry name" value="UDP-Glycosyltransferase/glycogen phosphorylase"/>
    <property type="match status" value="1"/>
</dbReference>
<dbReference type="STRING" id="1618436.UV59_C0001G0059"/>
<dbReference type="Gene3D" id="3.40.50.2000">
    <property type="entry name" value="Glycogen Phosphorylase B"/>
    <property type="match status" value="2"/>
</dbReference>
<accession>A0A0G1ETC6</accession>
<feature type="domain" description="Glycosyl transferase family 1" evidence="1">
    <location>
        <begin position="213"/>
        <end position="374"/>
    </location>
</feature>
<dbReference type="EMBL" id="LCFB01000001">
    <property type="protein sequence ID" value="KKS86336.1"/>
    <property type="molecule type" value="Genomic_DNA"/>
</dbReference>
<keyword evidence="3" id="KW-0808">Transferase</keyword>
<evidence type="ECO:0000259" key="2">
    <source>
        <dbReference type="Pfam" id="PF13439"/>
    </source>
</evidence>
<protein>
    <submittedName>
        <fullName evidence="3">Glycosyl transferase</fullName>
    </submittedName>
</protein>
<proteinExistence type="predicted"/>
<sequence>MQIIFVCAEYPINDRPTGGFGSYVKNLAGSLSKLGHLVTILCQGKEKKIIFEGNIEIRVVPVLVTTSIEIDDSLIKKAVLRCLLFLQYPFWFCVQVYQELVQLNASRTVDIIEGGDFGAELFLYLLLRGSTKPTVLIKLHTPSFLIRETNQEEKTIFYRILEKMEKFCVTKADAIYSPSRSLARIIYTRFNCKVATVIPYPVIVNTKKVINLSQSQTVLFVGKIQRKKGVFVLADAIEQVLQKFPKIKFLFVGPDTFEAQVSTTQRLRKKLKKYLKQVSFLPPLSQLQVARYYRKALMTVVPSLWENYPNVILEAVMHGSPVIASDTGGIPELITNRKTGFLVPPNNSQKLAQAIIQLIQKKKLRIMLTRAAQKYLEQKLEPQKIALRTLKFYSSFS</sequence>
<comment type="caution">
    <text evidence="3">The sequence shown here is derived from an EMBL/GenBank/DDBJ whole genome shotgun (WGS) entry which is preliminary data.</text>
</comment>
<organism evidence="3 4">
    <name type="scientific">Candidatus Gottesmanbacteria bacterium GW2011_GWA1_43_11</name>
    <dbReference type="NCBI Taxonomy" id="1618436"/>
    <lineage>
        <taxon>Bacteria</taxon>
        <taxon>Candidatus Gottesmaniibacteriota</taxon>
    </lineage>
</organism>
<gene>
    <name evidence="3" type="ORF">UV59_C0001G0059</name>
</gene>
<dbReference type="Pfam" id="PF13439">
    <property type="entry name" value="Glyco_transf_4"/>
    <property type="match status" value="1"/>
</dbReference>
<dbReference type="Proteomes" id="UP000034543">
    <property type="component" value="Unassembled WGS sequence"/>
</dbReference>
<dbReference type="CDD" id="cd03801">
    <property type="entry name" value="GT4_PimA-like"/>
    <property type="match status" value="1"/>
</dbReference>
<dbReference type="InterPro" id="IPR001296">
    <property type="entry name" value="Glyco_trans_1"/>
</dbReference>
<feature type="domain" description="Glycosyltransferase subfamily 4-like N-terminal" evidence="2">
    <location>
        <begin position="18"/>
        <end position="202"/>
    </location>
</feature>
<evidence type="ECO:0000259" key="1">
    <source>
        <dbReference type="Pfam" id="PF00534"/>
    </source>
</evidence>
<dbReference type="PANTHER" id="PTHR12526:SF638">
    <property type="entry name" value="SPORE COAT PROTEIN SA"/>
    <property type="match status" value="1"/>
</dbReference>
<dbReference type="GO" id="GO:0016757">
    <property type="term" value="F:glycosyltransferase activity"/>
    <property type="evidence" value="ECO:0007669"/>
    <property type="project" value="InterPro"/>
</dbReference>
<dbReference type="InterPro" id="IPR028098">
    <property type="entry name" value="Glyco_trans_4-like_N"/>
</dbReference>
<name>A0A0G1ETC6_9BACT</name>
<evidence type="ECO:0000313" key="4">
    <source>
        <dbReference type="Proteomes" id="UP000034543"/>
    </source>
</evidence>
<dbReference type="AlphaFoldDB" id="A0A0G1ETC6"/>